<dbReference type="PRINTS" id="PR00452">
    <property type="entry name" value="SH3DOMAIN"/>
</dbReference>
<dbReference type="FunFam" id="3.30.505.10:FF:000115">
    <property type="entry name" value="Tyrosine-protein kinase"/>
    <property type="match status" value="1"/>
</dbReference>
<evidence type="ECO:0000256" key="7">
    <source>
        <dbReference type="ARBA" id="ARBA00022840"/>
    </source>
</evidence>
<dbReference type="FunFam" id="3.30.200.20:FF:000036">
    <property type="entry name" value="Tyrosine-protein kinase"/>
    <property type="match status" value="1"/>
</dbReference>
<evidence type="ECO:0000256" key="5">
    <source>
        <dbReference type="ARBA" id="ARBA00022741"/>
    </source>
</evidence>
<evidence type="ECO:0000313" key="21">
    <source>
        <dbReference type="Proteomes" id="UP000036681"/>
    </source>
</evidence>
<evidence type="ECO:0000256" key="2">
    <source>
        <dbReference type="ARBA" id="ARBA00022553"/>
    </source>
</evidence>
<dbReference type="CDD" id="cd05034">
    <property type="entry name" value="PTKc_Src_like"/>
    <property type="match status" value="1"/>
</dbReference>
<dbReference type="AlphaFoldDB" id="A0A9J2P843"/>
<dbReference type="SMART" id="SM00326">
    <property type="entry name" value="SH3"/>
    <property type="match status" value="2"/>
</dbReference>
<dbReference type="Proteomes" id="UP000036681">
    <property type="component" value="Unplaced"/>
</dbReference>
<dbReference type="PRINTS" id="PR01887">
    <property type="entry name" value="SPECTRNALPHA"/>
</dbReference>
<dbReference type="WBParaSite" id="ALUE_0000606001-mRNA-1">
    <property type="protein sequence ID" value="ALUE_0000606001-mRNA-1"/>
    <property type="gene ID" value="ALUE_0000606001"/>
</dbReference>
<evidence type="ECO:0000256" key="12">
    <source>
        <dbReference type="ARBA" id="ARBA00061539"/>
    </source>
</evidence>
<dbReference type="CDD" id="cd09933">
    <property type="entry name" value="SH2_Src_family"/>
    <property type="match status" value="2"/>
</dbReference>
<dbReference type="GO" id="GO:0004715">
    <property type="term" value="F:non-membrane spanning protein tyrosine kinase activity"/>
    <property type="evidence" value="ECO:0007669"/>
    <property type="project" value="UniProtKB-EC"/>
</dbReference>
<reference evidence="22" key="1">
    <citation type="submission" date="2023-03" db="UniProtKB">
        <authorList>
            <consortium name="WormBaseParasite"/>
        </authorList>
    </citation>
    <scope>IDENTIFICATION</scope>
</reference>
<dbReference type="PROSITE" id="PS50011">
    <property type="entry name" value="PROTEIN_KINASE_DOM"/>
    <property type="match status" value="2"/>
</dbReference>
<evidence type="ECO:0000256" key="14">
    <source>
        <dbReference type="PROSITE-ProRule" id="PRU00192"/>
    </source>
</evidence>
<dbReference type="InterPro" id="IPR036028">
    <property type="entry name" value="SH3-like_dom_sf"/>
</dbReference>
<name>A0A9J2P843_ASCLU</name>
<keyword evidence="3 16" id="KW-0808">Transferase</keyword>
<keyword evidence="1 14" id="KW-0728">SH3 domain</keyword>
<dbReference type="GO" id="GO:0005524">
    <property type="term" value="F:ATP binding"/>
    <property type="evidence" value="ECO:0007669"/>
    <property type="project" value="UniProtKB-UniRule"/>
</dbReference>
<keyword evidence="10" id="KW-0449">Lipoprotein</keyword>
<evidence type="ECO:0000259" key="19">
    <source>
        <dbReference type="PROSITE" id="PS50002"/>
    </source>
</evidence>
<dbReference type="Pfam" id="PF07714">
    <property type="entry name" value="PK_Tyr_Ser-Thr"/>
    <property type="match status" value="2"/>
</dbReference>
<dbReference type="EC" id="2.7.10.2" evidence="16"/>
<keyword evidence="2" id="KW-0597">Phosphoprotein</keyword>
<evidence type="ECO:0000256" key="1">
    <source>
        <dbReference type="ARBA" id="ARBA00022443"/>
    </source>
</evidence>
<evidence type="ECO:0000256" key="6">
    <source>
        <dbReference type="ARBA" id="ARBA00022777"/>
    </source>
</evidence>
<keyword evidence="7 15" id="KW-0067">ATP-binding</keyword>
<dbReference type="InterPro" id="IPR001245">
    <property type="entry name" value="Ser-Thr/Tyr_kinase_cat_dom"/>
</dbReference>
<dbReference type="InterPro" id="IPR001452">
    <property type="entry name" value="SH3_domain"/>
</dbReference>
<dbReference type="InterPro" id="IPR008266">
    <property type="entry name" value="Tyr_kinase_AS"/>
</dbReference>
<dbReference type="InterPro" id="IPR020635">
    <property type="entry name" value="Tyr_kinase_cat_dom"/>
</dbReference>
<feature type="domain" description="SH2" evidence="18">
    <location>
        <begin position="633"/>
        <end position="730"/>
    </location>
</feature>
<dbReference type="SMART" id="SM00219">
    <property type="entry name" value="TyrKc"/>
    <property type="match status" value="2"/>
</dbReference>
<evidence type="ECO:0000256" key="13">
    <source>
        <dbReference type="PROSITE-ProRule" id="PRU00191"/>
    </source>
</evidence>
<dbReference type="PANTHER" id="PTHR24418">
    <property type="entry name" value="TYROSINE-PROTEIN KINASE"/>
    <property type="match status" value="1"/>
</dbReference>
<feature type="domain" description="SH2" evidence="18">
    <location>
        <begin position="129"/>
        <end position="243"/>
    </location>
</feature>
<dbReference type="PROSITE" id="PS00107">
    <property type="entry name" value="PROTEIN_KINASE_ATP"/>
    <property type="match status" value="2"/>
</dbReference>
<protein>
    <recommendedName>
        <fullName evidence="16">Tyrosine-protein kinase</fullName>
        <ecNumber evidence="16">2.7.10.2</ecNumber>
    </recommendedName>
</protein>
<dbReference type="InterPro" id="IPR000719">
    <property type="entry name" value="Prot_kinase_dom"/>
</dbReference>
<dbReference type="Pfam" id="PF00017">
    <property type="entry name" value="SH2"/>
    <property type="match status" value="2"/>
</dbReference>
<dbReference type="InterPro" id="IPR011009">
    <property type="entry name" value="Kinase-like_dom_sf"/>
</dbReference>
<dbReference type="PROSITE" id="PS50002">
    <property type="entry name" value="SH3"/>
    <property type="match status" value="2"/>
</dbReference>
<keyword evidence="6 16" id="KW-0418">Kinase</keyword>
<keyword evidence="21" id="KW-1185">Reference proteome</keyword>
<evidence type="ECO:0000256" key="10">
    <source>
        <dbReference type="ARBA" id="ARBA00023288"/>
    </source>
</evidence>
<dbReference type="FunFam" id="1.10.510.10:FF:000399">
    <property type="entry name" value="Tyrosine-protein kinase"/>
    <property type="match status" value="2"/>
</dbReference>
<dbReference type="Pfam" id="PF00018">
    <property type="entry name" value="SH3_1"/>
    <property type="match status" value="2"/>
</dbReference>
<dbReference type="SUPFAM" id="SSF55550">
    <property type="entry name" value="SH2 domain"/>
    <property type="match status" value="2"/>
</dbReference>
<dbReference type="PRINTS" id="PR00109">
    <property type="entry name" value="TYRKINASE"/>
</dbReference>
<evidence type="ECO:0000256" key="4">
    <source>
        <dbReference type="ARBA" id="ARBA00022707"/>
    </source>
</evidence>
<dbReference type="SMART" id="SM00252">
    <property type="entry name" value="SH2"/>
    <property type="match status" value="2"/>
</dbReference>
<comment type="catalytic activity">
    <reaction evidence="11 16">
        <text>L-tyrosyl-[protein] + ATP = O-phospho-L-tyrosyl-[protein] + ADP + H(+)</text>
        <dbReference type="Rhea" id="RHEA:10596"/>
        <dbReference type="Rhea" id="RHEA-COMP:10136"/>
        <dbReference type="Rhea" id="RHEA-COMP:20101"/>
        <dbReference type="ChEBI" id="CHEBI:15378"/>
        <dbReference type="ChEBI" id="CHEBI:30616"/>
        <dbReference type="ChEBI" id="CHEBI:46858"/>
        <dbReference type="ChEBI" id="CHEBI:61978"/>
        <dbReference type="ChEBI" id="CHEBI:456216"/>
        <dbReference type="EC" id="2.7.10.2"/>
    </reaction>
</comment>
<dbReference type="InterPro" id="IPR000980">
    <property type="entry name" value="SH2"/>
</dbReference>
<feature type="binding site" evidence="15">
    <location>
        <position position="296"/>
    </location>
    <ligand>
        <name>ATP</name>
        <dbReference type="ChEBI" id="CHEBI:30616"/>
    </ligand>
</feature>
<dbReference type="InterPro" id="IPR036860">
    <property type="entry name" value="SH2_dom_sf"/>
</dbReference>
<dbReference type="PROSITE" id="PS50001">
    <property type="entry name" value="SH2"/>
    <property type="match status" value="2"/>
</dbReference>
<dbReference type="SUPFAM" id="SSF56112">
    <property type="entry name" value="Protein kinase-like (PK-like)"/>
    <property type="match status" value="2"/>
</dbReference>
<feature type="domain" description="SH3" evidence="19">
    <location>
        <begin position="63"/>
        <end position="123"/>
    </location>
</feature>
<dbReference type="PROSITE" id="PS00109">
    <property type="entry name" value="PROTEIN_KINASE_TYR"/>
    <property type="match status" value="2"/>
</dbReference>
<dbReference type="InterPro" id="IPR017441">
    <property type="entry name" value="Protein_kinase_ATP_BS"/>
</dbReference>
<keyword evidence="5 15" id="KW-0547">Nucleotide-binding</keyword>
<dbReference type="CDD" id="cd11845">
    <property type="entry name" value="SH3_Src_like"/>
    <property type="match status" value="2"/>
</dbReference>
<feature type="binding site" evidence="15">
    <location>
        <position position="783"/>
    </location>
    <ligand>
        <name>ATP</name>
        <dbReference type="ChEBI" id="CHEBI:30616"/>
    </ligand>
</feature>
<dbReference type="GO" id="GO:0048565">
    <property type="term" value="P:digestive tract development"/>
    <property type="evidence" value="ECO:0007669"/>
    <property type="project" value="UniProtKB-ARBA"/>
</dbReference>
<feature type="domain" description="Protein kinase" evidence="20">
    <location>
        <begin position="755"/>
        <end position="1014"/>
    </location>
</feature>
<keyword evidence="9 16" id="KW-0829">Tyrosine-protein kinase</keyword>
<keyword evidence="8 13" id="KW-0727">SH2 domain</keyword>
<proteinExistence type="inferred from homology"/>
<evidence type="ECO:0000256" key="3">
    <source>
        <dbReference type="ARBA" id="ARBA00022679"/>
    </source>
</evidence>
<dbReference type="FunFam" id="3.30.200.20:FF:000053">
    <property type="entry name" value="Tyrosine-protein kinase"/>
    <property type="match status" value="1"/>
</dbReference>
<dbReference type="Gene3D" id="1.10.510.10">
    <property type="entry name" value="Transferase(Phosphotransferase) domain 1"/>
    <property type="match status" value="2"/>
</dbReference>
<evidence type="ECO:0000256" key="9">
    <source>
        <dbReference type="ARBA" id="ARBA00023137"/>
    </source>
</evidence>
<evidence type="ECO:0000313" key="22">
    <source>
        <dbReference type="WBParaSite" id="ALUE_0000606001-mRNA-1"/>
    </source>
</evidence>
<evidence type="ECO:0000256" key="17">
    <source>
        <dbReference type="SAM" id="MobiDB-lite"/>
    </source>
</evidence>
<feature type="domain" description="Protein kinase" evidence="20">
    <location>
        <begin position="268"/>
        <end position="527"/>
    </location>
</feature>
<evidence type="ECO:0000259" key="20">
    <source>
        <dbReference type="PROSITE" id="PS50011"/>
    </source>
</evidence>
<feature type="domain" description="SH3" evidence="19">
    <location>
        <begin position="567"/>
        <end position="627"/>
    </location>
</feature>
<evidence type="ECO:0000256" key="8">
    <source>
        <dbReference type="ARBA" id="ARBA00022999"/>
    </source>
</evidence>
<comment type="similarity">
    <text evidence="12">Belongs to the protein kinase superfamily. Tyr protein kinase family. SRC subfamily.</text>
</comment>
<evidence type="ECO:0000256" key="11">
    <source>
        <dbReference type="ARBA" id="ARBA00051245"/>
    </source>
</evidence>
<evidence type="ECO:0000256" key="15">
    <source>
        <dbReference type="PROSITE-ProRule" id="PRU10141"/>
    </source>
</evidence>
<accession>A0A9J2P843</accession>
<dbReference type="Gene3D" id="3.30.505.10">
    <property type="entry name" value="SH2 domain"/>
    <property type="match status" value="2"/>
</dbReference>
<dbReference type="SUPFAM" id="SSF50044">
    <property type="entry name" value="SH3-domain"/>
    <property type="match status" value="2"/>
</dbReference>
<sequence>MGNCFSRSRHPSMAAVPLNTRSGSSPKFSTELGIVEQLKEQNANEMGTPRRIETHSQQPDPANGKEVLIALYAYESRAEGDLSFRKGDIMYLLDQSNSDWWYVRHSKGGTGYVPRNFVGKQQSVESEEWFAGRIPRNRAERLVLASNLPKGTFLIREREADTREYALTIRDSDDQRGGTVKHYKIRRQVHFFIISFLTVEMIGLDGDAGFFITARRTFATLRDLVSYYSEVADGLCCQLSFPAPRIAPTRPDLSHDTQQNWEIPRNQLQLKRKLGDGNFGDVWYGKWRGMVEVAIKTMKPGTMSPEAFLGEAQIMKQCDHPNLVKLYAVCTKEEPFYIITEYMVNGSLLHYLRNEGNSLTLQALVDMCAQIANGMMYLEERKLVHRDLAARNVLVGDKISGVPVVKVADFGLARKLMEEDIYEARTGAKFPIKWTAPEAATCGNFTVKSDVWSYGVLLYEIITKGQVPYPGMHNREVIEQVELGYRMPMPRCCPEQIYTEVMLKCWDKVPERRPTFDHLFHFFDDYFVSSQPNYTWITPTIIQVNVCGPNGNAVVADCYVGNTKNTNEKEILVALYNYDSRTKDELSFRKGSQMTLISKSNGDWWLVEHENGTRGYVPRNYVAKQHDDESEEWYAGRTPRNHAANAVLVSRLPRGSFLVRQRVDNLNEYALTIRDIDQKGAPIAKHYRIRRTEDGRYFITRSRMFESLRELVNHYKDQTDGLCCKLTFAVPRIAPIRPELSHETRDNWEIPREQIRLQNKIGSGNFGEVWHGYWQDIVEVAIKTMKPGTMSTAAFLGEAQVMKKFDHPNLVKLYAVCTREEPIYIITEYMVNGSLLHYLQNDGKDLPERILVDMCAQVASAMMYLEERKLVHRDLAARNVLVGDEINGMLIVKVADFGLARSLQEEDIYEAKTGAKFPIKWTAPEAANFGHFTVKSDVWSYGILVFEIITYGETPYRGIETKEVIQKVMAGYRMPKPPLCSQQIYDEIMLKCWDKKPDRRPTFEHIFHYFDDFLTASQKSYVPPSM</sequence>
<dbReference type="Gene3D" id="2.30.30.40">
    <property type="entry name" value="SH3 Domains"/>
    <property type="match status" value="2"/>
</dbReference>
<evidence type="ECO:0000256" key="16">
    <source>
        <dbReference type="RuleBase" id="RU362096"/>
    </source>
</evidence>
<dbReference type="InterPro" id="IPR050198">
    <property type="entry name" value="Non-receptor_tyrosine_kinases"/>
</dbReference>
<organism evidence="21 22">
    <name type="scientific">Ascaris lumbricoides</name>
    <name type="common">Giant roundworm</name>
    <dbReference type="NCBI Taxonomy" id="6252"/>
    <lineage>
        <taxon>Eukaryota</taxon>
        <taxon>Metazoa</taxon>
        <taxon>Ecdysozoa</taxon>
        <taxon>Nematoda</taxon>
        <taxon>Chromadorea</taxon>
        <taxon>Rhabditida</taxon>
        <taxon>Spirurina</taxon>
        <taxon>Ascaridomorpha</taxon>
        <taxon>Ascaridoidea</taxon>
        <taxon>Ascarididae</taxon>
        <taxon>Ascaris</taxon>
    </lineage>
</organism>
<keyword evidence="4" id="KW-0519">Myristate</keyword>
<dbReference type="PRINTS" id="PR00401">
    <property type="entry name" value="SH2DOMAIN"/>
</dbReference>
<feature type="region of interest" description="Disordered" evidence="17">
    <location>
        <begin position="1"/>
        <end position="26"/>
    </location>
</feature>
<evidence type="ECO:0000259" key="18">
    <source>
        <dbReference type="PROSITE" id="PS50001"/>
    </source>
</evidence>
<dbReference type="Gene3D" id="3.30.200.20">
    <property type="entry name" value="Phosphorylase Kinase, domain 1"/>
    <property type="match status" value="2"/>
</dbReference>